<keyword evidence="3" id="KW-1185">Reference proteome</keyword>
<sequence length="263" mass="29919">MPLDQQTSMGLLVYLVTPTIFIGIAFCELQGPLTNTLHHGAGEVAISLYDLERIGSLLILGDIYEEFSPHNEDSMDGEKISPILMELLRICVELCRFYKSSMSTGIGGWIIFIEGSWLVEIFLDLYSRCPNFVCPANYPTLMRCAGMLAKSFTVAQVRSIFRNGQYNAFYKKNMMDFAQAALGFHKHDTGVKFYIPNILHSMVDKSQFSIVEISWLTSKVEEAFSAAEIAAKTEDEALELELREKENLKEEEWIHKMRKDLMD</sequence>
<organism evidence="2 3">
    <name type="scientific">Carnegiea gigantea</name>
    <dbReference type="NCBI Taxonomy" id="171969"/>
    <lineage>
        <taxon>Eukaryota</taxon>
        <taxon>Viridiplantae</taxon>
        <taxon>Streptophyta</taxon>
        <taxon>Embryophyta</taxon>
        <taxon>Tracheophyta</taxon>
        <taxon>Spermatophyta</taxon>
        <taxon>Magnoliopsida</taxon>
        <taxon>eudicotyledons</taxon>
        <taxon>Gunneridae</taxon>
        <taxon>Pentapetalae</taxon>
        <taxon>Caryophyllales</taxon>
        <taxon>Cactineae</taxon>
        <taxon>Cactaceae</taxon>
        <taxon>Cactoideae</taxon>
        <taxon>Echinocereeae</taxon>
        <taxon>Carnegiea</taxon>
    </lineage>
</organism>
<feature type="transmembrane region" description="Helical" evidence="1">
    <location>
        <begin position="12"/>
        <end position="29"/>
    </location>
</feature>
<evidence type="ECO:0000313" key="3">
    <source>
        <dbReference type="Proteomes" id="UP001153076"/>
    </source>
</evidence>
<gene>
    <name evidence="2" type="ORF">Cgig2_008513</name>
</gene>
<reference evidence="2" key="1">
    <citation type="submission" date="2022-04" db="EMBL/GenBank/DDBJ databases">
        <title>Carnegiea gigantea Genome sequencing and assembly v2.</title>
        <authorList>
            <person name="Copetti D."/>
            <person name="Sanderson M.J."/>
            <person name="Burquez A."/>
            <person name="Wojciechowski M.F."/>
        </authorList>
    </citation>
    <scope>NUCLEOTIDE SEQUENCE</scope>
    <source>
        <strain evidence="2">SGP5-SGP5p</strain>
        <tissue evidence="2">Aerial part</tissue>
    </source>
</reference>
<name>A0A9Q1JP61_9CARY</name>
<dbReference type="AlphaFoldDB" id="A0A9Q1JP61"/>
<dbReference type="EMBL" id="JAKOGI010001076">
    <property type="protein sequence ID" value="KAJ8427895.1"/>
    <property type="molecule type" value="Genomic_DNA"/>
</dbReference>
<comment type="caution">
    <text evidence="2">The sequence shown here is derived from an EMBL/GenBank/DDBJ whole genome shotgun (WGS) entry which is preliminary data.</text>
</comment>
<keyword evidence="1" id="KW-1133">Transmembrane helix</keyword>
<keyword evidence="1" id="KW-0472">Membrane</keyword>
<evidence type="ECO:0000256" key="1">
    <source>
        <dbReference type="SAM" id="Phobius"/>
    </source>
</evidence>
<accession>A0A9Q1JP61</accession>
<keyword evidence="1" id="KW-0812">Transmembrane</keyword>
<protein>
    <submittedName>
        <fullName evidence="2">Uncharacterized protein</fullName>
    </submittedName>
</protein>
<proteinExistence type="predicted"/>
<dbReference type="Proteomes" id="UP001153076">
    <property type="component" value="Unassembled WGS sequence"/>
</dbReference>
<evidence type="ECO:0000313" key="2">
    <source>
        <dbReference type="EMBL" id="KAJ8427895.1"/>
    </source>
</evidence>